<dbReference type="GeneID" id="25413581"/>
<name>A0A074WK21_9PEZI</name>
<organism evidence="2 3">
    <name type="scientific">Aureobasidium namibiae CBS 147.97</name>
    <dbReference type="NCBI Taxonomy" id="1043004"/>
    <lineage>
        <taxon>Eukaryota</taxon>
        <taxon>Fungi</taxon>
        <taxon>Dikarya</taxon>
        <taxon>Ascomycota</taxon>
        <taxon>Pezizomycotina</taxon>
        <taxon>Dothideomycetes</taxon>
        <taxon>Dothideomycetidae</taxon>
        <taxon>Dothideales</taxon>
        <taxon>Saccotheciaceae</taxon>
        <taxon>Aureobasidium</taxon>
    </lineage>
</organism>
<evidence type="ECO:0000313" key="2">
    <source>
        <dbReference type="EMBL" id="KEQ73485.1"/>
    </source>
</evidence>
<dbReference type="HOGENOM" id="CLU_1916665_0_0_1"/>
<accession>A0A074WK21</accession>
<keyword evidence="3" id="KW-1185">Reference proteome</keyword>
<dbReference type="Proteomes" id="UP000027730">
    <property type="component" value="Unassembled WGS sequence"/>
</dbReference>
<dbReference type="RefSeq" id="XP_013427649.1">
    <property type="nucleotide sequence ID" value="XM_013572195.1"/>
</dbReference>
<gene>
    <name evidence="2" type="ORF">M436DRAFT_63771</name>
</gene>
<dbReference type="EMBL" id="KL584709">
    <property type="protein sequence ID" value="KEQ73485.1"/>
    <property type="molecule type" value="Genomic_DNA"/>
</dbReference>
<evidence type="ECO:0000313" key="3">
    <source>
        <dbReference type="Proteomes" id="UP000027730"/>
    </source>
</evidence>
<keyword evidence="1" id="KW-0732">Signal</keyword>
<protein>
    <submittedName>
        <fullName evidence="2">Uncharacterized protein</fullName>
    </submittedName>
</protein>
<evidence type="ECO:0000256" key="1">
    <source>
        <dbReference type="SAM" id="SignalP"/>
    </source>
</evidence>
<feature type="chain" id="PRO_5001701530" evidence="1">
    <location>
        <begin position="23"/>
        <end position="132"/>
    </location>
</feature>
<sequence>MAGYLAWPRLLALFCILRLACQETAWTLNNEAVFCYQKPSTASGCQPSDTNMGPPRELASILRTLLFDICTFAAALRMSVRKQEMGLDEGKRETDRCAAALGIITETHSPEAHATSAACVRTALPAALPLLA</sequence>
<reference evidence="2 3" key="1">
    <citation type="journal article" date="2014" name="BMC Genomics">
        <title>Genome sequencing of four Aureobasidium pullulans varieties: biotechnological potential, stress tolerance, and description of new species.</title>
        <authorList>
            <person name="Gostin Ar C."/>
            <person name="Ohm R.A."/>
            <person name="Kogej T."/>
            <person name="Sonjak S."/>
            <person name="Turk M."/>
            <person name="Zajc J."/>
            <person name="Zalar P."/>
            <person name="Grube M."/>
            <person name="Sun H."/>
            <person name="Han J."/>
            <person name="Sharma A."/>
            <person name="Chiniquy J."/>
            <person name="Ngan C.Y."/>
            <person name="Lipzen A."/>
            <person name="Barry K."/>
            <person name="Grigoriev I.V."/>
            <person name="Gunde-Cimerman N."/>
        </authorList>
    </citation>
    <scope>NUCLEOTIDE SEQUENCE [LARGE SCALE GENOMIC DNA]</scope>
    <source>
        <strain evidence="2 3">CBS 147.97</strain>
    </source>
</reference>
<feature type="signal peptide" evidence="1">
    <location>
        <begin position="1"/>
        <end position="22"/>
    </location>
</feature>
<dbReference type="AlphaFoldDB" id="A0A074WK21"/>
<proteinExistence type="predicted"/>